<organism evidence="13 14">
    <name type="scientific">Palleronia aestuarii</name>
    <dbReference type="NCBI Taxonomy" id="568105"/>
    <lineage>
        <taxon>Bacteria</taxon>
        <taxon>Pseudomonadati</taxon>
        <taxon>Pseudomonadota</taxon>
        <taxon>Alphaproteobacteria</taxon>
        <taxon>Rhodobacterales</taxon>
        <taxon>Roseobacteraceae</taxon>
        <taxon>Palleronia</taxon>
    </lineage>
</organism>
<evidence type="ECO:0000256" key="7">
    <source>
        <dbReference type="ARBA" id="ARBA00022840"/>
    </source>
</evidence>
<evidence type="ECO:0000256" key="2">
    <source>
        <dbReference type="ARBA" id="ARBA00011245"/>
    </source>
</evidence>
<gene>
    <name evidence="10" type="primary">cysS</name>
    <name evidence="13" type="ORF">LX81_01956</name>
</gene>
<evidence type="ECO:0000256" key="3">
    <source>
        <dbReference type="ARBA" id="ARBA00022598"/>
    </source>
</evidence>
<dbReference type="Pfam" id="PF01406">
    <property type="entry name" value="tRNA-synt_1e"/>
    <property type="match status" value="1"/>
</dbReference>
<reference evidence="13 14" key="1">
    <citation type="submission" date="2018-06" db="EMBL/GenBank/DDBJ databases">
        <title>Genomic Encyclopedia of Archaeal and Bacterial Type Strains, Phase II (KMG-II): from individual species to whole genera.</title>
        <authorList>
            <person name="Goeker M."/>
        </authorList>
    </citation>
    <scope>NUCLEOTIDE SEQUENCE [LARGE SCALE GENOMIC DNA]</scope>
    <source>
        <strain evidence="13 14">DSM 22009</strain>
    </source>
</reference>
<keyword evidence="10" id="KW-0963">Cytoplasm</keyword>
<evidence type="ECO:0000256" key="5">
    <source>
        <dbReference type="ARBA" id="ARBA00022741"/>
    </source>
</evidence>
<comment type="catalytic activity">
    <reaction evidence="10">
        <text>tRNA(Cys) + L-cysteine + ATP = L-cysteinyl-tRNA(Cys) + AMP + diphosphate</text>
        <dbReference type="Rhea" id="RHEA:17773"/>
        <dbReference type="Rhea" id="RHEA-COMP:9661"/>
        <dbReference type="Rhea" id="RHEA-COMP:9679"/>
        <dbReference type="ChEBI" id="CHEBI:30616"/>
        <dbReference type="ChEBI" id="CHEBI:33019"/>
        <dbReference type="ChEBI" id="CHEBI:35235"/>
        <dbReference type="ChEBI" id="CHEBI:78442"/>
        <dbReference type="ChEBI" id="CHEBI:78517"/>
        <dbReference type="ChEBI" id="CHEBI:456215"/>
        <dbReference type="EC" id="6.1.1.16"/>
    </reaction>
</comment>
<keyword evidence="5 10" id="KW-0547">Nucleotide-binding</keyword>
<keyword evidence="14" id="KW-1185">Reference proteome</keyword>
<evidence type="ECO:0000256" key="11">
    <source>
        <dbReference type="SAM" id="MobiDB-lite"/>
    </source>
</evidence>
<comment type="caution">
    <text evidence="13">The sequence shown here is derived from an EMBL/GenBank/DDBJ whole genome shotgun (WGS) entry which is preliminary data.</text>
</comment>
<evidence type="ECO:0000256" key="8">
    <source>
        <dbReference type="ARBA" id="ARBA00022917"/>
    </source>
</evidence>
<dbReference type="PANTHER" id="PTHR10890:SF3">
    <property type="entry name" value="CYSTEINE--TRNA LIGASE, CYTOPLASMIC"/>
    <property type="match status" value="1"/>
</dbReference>
<evidence type="ECO:0000313" key="14">
    <source>
        <dbReference type="Proteomes" id="UP000248916"/>
    </source>
</evidence>
<dbReference type="HAMAP" id="MF_00041">
    <property type="entry name" value="Cys_tRNA_synth"/>
    <property type="match status" value="1"/>
</dbReference>
<dbReference type="GO" id="GO:0004817">
    <property type="term" value="F:cysteine-tRNA ligase activity"/>
    <property type="evidence" value="ECO:0007669"/>
    <property type="project" value="UniProtKB-UniRule"/>
</dbReference>
<proteinExistence type="inferred from homology"/>
<dbReference type="AlphaFoldDB" id="A0A2W7N841"/>
<dbReference type="Proteomes" id="UP000248916">
    <property type="component" value="Unassembled WGS sequence"/>
</dbReference>
<evidence type="ECO:0000256" key="1">
    <source>
        <dbReference type="ARBA" id="ARBA00005594"/>
    </source>
</evidence>
<dbReference type="InterPro" id="IPR014729">
    <property type="entry name" value="Rossmann-like_a/b/a_fold"/>
</dbReference>
<dbReference type="GO" id="GO:0006423">
    <property type="term" value="P:cysteinyl-tRNA aminoacylation"/>
    <property type="evidence" value="ECO:0007669"/>
    <property type="project" value="UniProtKB-UniRule"/>
</dbReference>
<feature type="binding site" evidence="10">
    <location>
        <position position="226"/>
    </location>
    <ligand>
        <name>Zn(2+)</name>
        <dbReference type="ChEBI" id="CHEBI:29105"/>
    </ligand>
</feature>
<dbReference type="SUPFAM" id="SSF52374">
    <property type="entry name" value="Nucleotidylyl transferase"/>
    <property type="match status" value="1"/>
</dbReference>
<comment type="subcellular location">
    <subcellularLocation>
        <location evidence="10">Cytoplasm</location>
    </subcellularLocation>
</comment>
<evidence type="ECO:0000313" key="13">
    <source>
        <dbReference type="EMBL" id="PZX16585.1"/>
    </source>
</evidence>
<evidence type="ECO:0000256" key="9">
    <source>
        <dbReference type="ARBA" id="ARBA00023146"/>
    </source>
</evidence>
<comment type="similarity">
    <text evidence="1 10">Belongs to the class-I aminoacyl-tRNA synthetase family.</text>
</comment>
<dbReference type="EMBL" id="QKZL01000006">
    <property type="protein sequence ID" value="PZX16585.1"/>
    <property type="molecule type" value="Genomic_DNA"/>
</dbReference>
<comment type="cofactor">
    <cofactor evidence="10">
        <name>Zn(2+)</name>
        <dbReference type="ChEBI" id="CHEBI:29105"/>
    </cofactor>
    <text evidence="10">Binds 1 zinc ion per subunit.</text>
</comment>
<dbReference type="GO" id="GO:0008270">
    <property type="term" value="F:zinc ion binding"/>
    <property type="evidence" value="ECO:0007669"/>
    <property type="project" value="UniProtKB-UniRule"/>
</dbReference>
<feature type="binding site" evidence="10">
    <location>
        <position position="255"/>
    </location>
    <ligand>
        <name>Zn(2+)</name>
        <dbReference type="ChEBI" id="CHEBI:29105"/>
    </ligand>
</feature>
<comment type="subunit">
    <text evidence="2 10">Monomer.</text>
</comment>
<dbReference type="InterPro" id="IPR024909">
    <property type="entry name" value="Cys-tRNA/MSH_ligase"/>
</dbReference>
<keyword evidence="3 10" id="KW-0436">Ligase</keyword>
<dbReference type="GO" id="GO:0005524">
    <property type="term" value="F:ATP binding"/>
    <property type="evidence" value="ECO:0007669"/>
    <property type="project" value="UniProtKB-UniRule"/>
</dbReference>
<keyword evidence="7 10" id="KW-0067">ATP-binding</keyword>
<dbReference type="InterPro" id="IPR015803">
    <property type="entry name" value="Cys-tRNA-ligase"/>
</dbReference>
<dbReference type="CDD" id="cd00672">
    <property type="entry name" value="CysRS_core"/>
    <property type="match status" value="1"/>
</dbReference>
<evidence type="ECO:0000256" key="4">
    <source>
        <dbReference type="ARBA" id="ARBA00022723"/>
    </source>
</evidence>
<accession>A0A2W7N841</accession>
<feature type="region of interest" description="Disordered" evidence="11">
    <location>
        <begin position="416"/>
        <end position="435"/>
    </location>
</feature>
<dbReference type="EC" id="6.1.1.16" evidence="10"/>
<keyword evidence="4 10" id="KW-0479">Metal-binding</keyword>
<evidence type="ECO:0000256" key="10">
    <source>
        <dbReference type="HAMAP-Rule" id="MF_00041"/>
    </source>
</evidence>
<dbReference type="Gene3D" id="1.20.120.1910">
    <property type="entry name" value="Cysteine-tRNA ligase, C-terminal anti-codon recognition domain"/>
    <property type="match status" value="1"/>
</dbReference>
<dbReference type="GO" id="GO:0005829">
    <property type="term" value="C:cytosol"/>
    <property type="evidence" value="ECO:0007669"/>
    <property type="project" value="TreeGrafter"/>
</dbReference>
<dbReference type="PRINTS" id="PR00983">
    <property type="entry name" value="TRNASYNTHCYS"/>
</dbReference>
<keyword evidence="8 10" id="KW-0648">Protein biosynthesis</keyword>
<feature type="short sequence motif" description="'HIGH' region" evidence="10">
    <location>
        <begin position="36"/>
        <end position="46"/>
    </location>
</feature>
<dbReference type="PANTHER" id="PTHR10890">
    <property type="entry name" value="CYSTEINYL-TRNA SYNTHETASE"/>
    <property type="match status" value="1"/>
</dbReference>
<feature type="short sequence motif" description="'KMSKS' region" evidence="10">
    <location>
        <begin position="285"/>
        <end position="289"/>
    </location>
</feature>
<feature type="binding site" evidence="10">
    <location>
        <position position="288"/>
    </location>
    <ligand>
        <name>ATP</name>
        <dbReference type="ChEBI" id="CHEBI:30616"/>
    </ligand>
</feature>
<keyword evidence="9 10" id="KW-0030">Aminoacyl-tRNA synthetase</keyword>
<evidence type="ECO:0000256" key="6">
    <source>
        <dbReference type="ARBA" id="ARBA00022833"/>
    </source>
</evidence>
<feature type="binding site" evidence="10">
    <location>
        <position position="251"/>
    </location>
    <ligand>
        <name>Zn(2+)</name>
        <dbReference type="ChEBI" id="CHEBI:29105"/>
    </ligand>
</feature>
<feature type="domain" description="tRNA synthetases class I catalytic" evidence="12">
    <location>
        <begin position="27"/>
        <end position="332"/>
    </location>
</feature>
<protein>
    <recommendedName>
        <fullName evidence="10">Cysteine--tRNA ligase</fullName>
        <ecNumber evidence="10">6.1.1.16</ecNumber>
    </recommendedName>
    <alternativeName>
        <fullName evidence="10">Cysteinyl-tRNA synthetase</fullName>
        <shortName evidence="10">CysRS</shortName>
    </alternativeName>
</protein>
<sequence length="444" mass="48803">MRRVSHPEIKLHDTMARAVRPFAPLGETVTLYSCGPTVYHHAHLGNLRTYVFVDTLKRVLEASGLPVRHVMNITDVGHLVSDGDEGEDKMEVGAAREGLTAWDIAARYEASFIAQCRMLNIAAPTVLCRATGHISEQIAMIEALEAKGYTYRTGDGIYFDTSRMEEYGRLAGASRAGFEAGHRVDAGGKRNPTDFALWKFSPEGTRRQMEWPSPWGEGFPGWHIECSAMARRYLGDRIDIHTGGIDHIAIHHSNEIAQSECATGESPFVQYWMHGEFLEATDGNRMSKSSGDFTTLFTLEGAGVDPLAFRLLCFRTHYRKRMKFSWKLLEDAATALRRLRLRMTAIRDEGAPGTEAGAAEEAKFRAAIGAALRDDLALPKVMVEIQNCLKSKDLSAERKLALVAEIDGILQLDLADGTTPSGSEPGDWQAAARAGGHEIDAIGG</sequence>
<name>A0A2W7N841_9RHOB</name>
<dbReference type="Gene3D" id="3.40.50.620">
    <property type="entry name" value="HUPs"/>
    <property type="match status" value="1"/>
</dbReference>
<evidence type="ECO:0000259" key="12">
    <source>
        <dbReference type="Pfam" id="PF01406"/>
    </source>
</evidence>
<dbReference type="NCBIfam" id="TIGR00435">
    <property type="entry name" value="cysS"/>
    <property type="match status" value="1"/>
</dbReference>
<dbReference type="InterPro" id="IPR032678">
    <property type="entry name" value="tRNA-synt_1_cat_dom"/>
</dbReference>
<feature type="binding site" evidence="10">
    <location>
        <position position="34"/>
    </location>
    <ligand>
        <name>Zn(2+)</name>
        <dbReference type="ChEBI" id="CHEBI:29105"/>
    </ligand>
</feature>
<keyword evidence="6 10" id="KW-0862">Zinc</keyword>